<evidence type="ECO:0000313" key="4">
    <source>
        <dbReference type="Proteomes" id="UP000288805"/>
    </source>
</evidence>
<gene>
    <name evidence="3" type="ORF">CK203_043527</name>
    <name evidence="2" type="ORF">CK203_096592</name>
</gene>
<dbReference type="EMBL" id="QGNW01000188">
    <property type="protein sequence ID" value="RVW86943.1"/>
    <property type="molecule type" value="Genomic_DNA"/>
</dbReference>
<dbReference type="AlphaFoldDB" id="A0A438HR61"/>
<reference evidence="3 4" key="1">
    <citation type="journal article" date="2018" name="PLoS Genet.">
        <title>Population sequencing reveals clonal diversity and ancestral inbreeding in the grapevine cultivar Chardonnay.</title>
        <authorList>
            <person name="Roach M.J."/>
            <person name="Johnson D.L."/>
            <person name="Bohlmann J."/>
            <person name="van Vuuren H.J."/>
            <person name="Jones S.J."/>
            <person name="Pretorius I.S."/>
            <person name="Schmidt S.A."/>
            <person name="Borneman A.R."/>
        </authorList>
    </citation>
    <scope>NUCLEOTIDE SEQUENCE [LARGE SCALE GENOMIC DNA]</scope>
    <source>
        <strain evidence="4">cv. Chardonnay</strain>
        <strain evidence="3">I10V1</strain>
        <tissue evidence="3">Leaf</tissue>
    </source>
</reference>
<sequence>MIWHLAHLERRVLKLSYEAVALIVVIGVCRVITFADVAKPYWFTLCGSLSRAIANIRPKAAST</sequence>
<keyword evidence="1" id="KW-0472">Membrane</keyword>
<proteinExistence type="predicted"/>
<name>A0A438HR61_VITVI</name>
<evidence type="ECO:0000313" key="2">
    <source>
        <dbReference type="EMBL" id="RVW33494.1"/>
    </source>
</evidence>
<keyword evidence="1" id="KW-0812">Transmembrane</keyword>
<protein>
    <submittedName>
        <fullName evidence="3">Uncharacterized protein</fullName>
    </submittedName>
</protein>
<comment type="caution">
    <text evidence="3">The sequence shown here is derived from an EMBL/GenBank/DDBJ whole genome shotgun (WGS) entry which is preliminary data.</text>
</comment>
<feature type="transmembrane region" description="Helical" evidence="1">
    <location>
        <begin position="12"/>
        <end position="35"/>
    </location>
</feature>
<accession>A0A438HR61</accession>
<dbReference type="EMBL" id="QGNW01001675">
    <property type="protein sequence ID" value="RVW33494.1"/>
    <property type="molecule type" value="Genomic_DNA"/>
</dbReference>
<keyword evidence="1" id="KW-1133">Transmembrane helix</keyword>
<dbReference type="Proteomes" id="UP000288805">
    <property type="component" value="Unassembled WGS sequence"/>
</dbReference>
<organism evidence="3 4">
    <name type="scientific">Vitis vinifera</name>
    <name type="common">Grape</name>
    <dbReference type="NCBI Taxonomy" id="29760"/>
    <lineage>
        <taxon>Eukaryota</taxon>
        <taxon>Viridiplantae</taxon>
        <taxon>Streptophyta</taxon>
        <taxon>Embryophyta</taxon>
        <taxon>Tracheophyta</taxon>
        <taxon>Spermatophyta</taxon>
        <taxon>Magnoliopsida</taxon>
        <taxon>eudicotyledons</taxon>
        <taxon>Gunneridae</taxon>
        <taxon>Pentapetalae</taxon>
        <taxon>rosids</taxon>
        <taxon>Vitales</taxon>
        <taxon>Vitaceae</taxon>
        <taxon>Viteae</taxon>
        <taxon>Vitis</taxon>
    </lineage>
</organism>
<evidence type="ECO:0000313" key="3">
    <source>
        <dbReference type="EMBL" id="RVW86943.1"/>
    </source>
</evidence>
<evidence type="ECO:0000256" key="1">
    <source>
        <dbReference type="SAM" id="Phobius"/>
    </source>
</evidence>